<protein>
    <recommendedName>
        <fullName evidence="3">Head-tail adaptor protein</fullName>
    </recommendedName>
</protein>
<gene>
    <name evidence="1" type="ORF">KMAL_21670</name>
</gene>
<accession>A0A2S3W0S9</accession>
<keyword evidence="2" id="KW-1185">Reference proteome</keyword>
<evidence type="ECO:0008006" key="3">
    <source>
        <dbReference type="Google" id="ProtNLM"/>
    </source>
</evidence>
<dbReference type="EMBL" id="POTC01000031">
    <property type="protein sequence ID" value="POF62153.1"/>
    <property type="molecule type" value="Genomic_DNA"/>
</dbReference>
<organism evidence="1 2">
    <name type="scientific">Novacetimonas maltaceti</name>
    <dbReference type="NCBI Taxonomy" id="1203393"/>
    <lineage>
        <taxon>Bacteria</taxon>
        <taxon>Pseudomonadati</taxon>
        <taxon>Pseudomonadota</taxon>
        <taxon>Alphaproteobacteria</taxon>
        <taxon>Acetobacterales</taxon>
        <taxon>Acetobacteraceae</taxon>
        <taxon>Novacetimonas</taxon>
    </lineage>
</organism>
<dbReference type="Proteomes" id="UP000237344">
    <property type="component" value="Unassembled WGS sequence"/>
</dbReference>
<dbReference type="Gene3D" id="2.40.10.270">
    <property type="entry name" value="Bacteriophage SPP1 head-tail adaptor protein"/>
    <property type="match status" value="1"/>
</dbReference>
<dbReference type="AlphaFoldDB" id="A0A2S3W0S9"/>
<dbReference type="Pfam" id="PF05521">
    <property type="entry name" value="Phage_HCP"/>
    <property type="match status" value="1"/>
</dbReference>
<proteinExistence type="predicted"/>
<reference evidence="1 2" key="1">
    <citation type="submission" date="2018-01" db="EMBL/GenBank/DDBJ databases">
        <title>Draft Genome Sequence of Komagataeibacter maltaceti LMG 1529, a Vinegar Producing Acetic Acid Bacterium Isolated from Malt Vinegar Brewery Acetifiers.</title>
        <authorList>
            <person name="Zhang Q."/>
            <person name="Hollensteiner J."/>
            <person name="Poehlein A."/>
            <person name="Daniel R."/>
        </authorList>
    </citation>
    <scope>NUCLEOTIDE SEQUENCE [LARGE SCALE GENOMIC DNA]</scope>
    <source>
        <strain evidence="1 2">LMG 1529</strain>
    </source>
</reference>
<evidence type="ECO:0000313" key="1">
    <source>
        <dbReference type="EMBL" id="POF62153.1"/>
    </source>
</evidence>
<sequence>MPEPQSFPLGRLRWPVQIVQRVQVPDPNSTSVVETPMPVATVRADVQPVGALTFWGAAGGNEQVDTPITHRIFMRWQNSLPNAYAITRSTLLPDGTTRTETFRVRRIREIDGRKRFVIVECEEEKNV</sequence>
<dbReference type="OrthoDB" id="7272964at2"/>
<comment type="caution">
    <text evidence="1">The sequence shown here is derived from an EMBL/GenBank/DDBJ whole genome shotgun (WGS) entry which is preliminary data.</text>
</comment>
<evidence type="ECO:0000313" key="2">
    <source>
        <dbReference type="Proteomes" id="UP000237344"/>
    </source>
</evidence>
<name>A0A2S3W0S9_9PROT</name>
<dbReference type="RefSeq" id="WP_110095782.1">
    <property type="nucleotide sequence ID" value="NZ_NKUE01000024.1"/>
</dbReference>
<dbReference type="InterPro" id="IPR008767">
    <property type="entry name" value="Phage_SPP1_head-tail_adaptor"/>
</dbReference>
<dbReference type="InterPro" id="IPR038666">
    <property type="entry name" value="SSP1_head-tail_sf"/>
</dbReference>